<organism evidence="1 2">
    <name type="scientific">Acanthoscelides obtectus</name>
    <name type="common">Bean weevil</name>
    <name type="synonym">Bruchus obtectus</name>
    <dbReference type="NCBI Taxonomy" id="200917"/>
    <lineage>
        <taxon>Eukaryota</taxon>
        <taxon>Metazoa</taxon>
        <taxon>Ecdysozoa</taxon>
        <taxon>Arthropoda</taxon>
        <taxon>Hexapoda</taxon>
        <taxon>Insecta</taxon>
        <taxon>Pterygota</taxon>
        <taxon>Neoptera</taxon>
        <taxon>Endopterygota</taxon>
        <taxon>Coleoptera</taxon>
        <taxon>Polyphaga</taxon>
        <taxon>Cucujiformia</taxon>
        <taxon>Chrysomeloidea</taxon>
        <taxon>Chrysomelidae</taxon>
        <taxon>Bruchinae</taxon>
        <taxon>Bruchini</taxon>
        <taxon>Acanthoscelides</taxon>
    </lineage>
</organism>
<gene>
    <name evidence="1" type="ORF">ACAOBT_LOCUS5007</name>
</gene>
<accession>A0A9P0JXP3</accession>
<comment type="caution">
    <text evidence="1">The sequence shown here is derived from an EMBL/GenBank/DDBJ whole genome shotgun (WGS) entry which is preliminary data.</text>
</comment>
<proteinExistence type="predicted"/>
<evidence type="ECO:0000313" key="1">
    <source>
        <dbReference type="EMBL" id="CAH1963099.1"/>
    </source>
</evidence>
<keyword evidence="2" id="KW-1185">Reference proteome</keyword>
<evidence type="ECO:0000313" key="2">
    <source>
        <dbReference type="Proteomes" id="UP001152888"/>
    </source>
</evidence>
<name>A0A9P0JXP3_ACAOB</name>
<dbReference type="EMBL" id="CAKOFQ010006705">
    <property type="protein sequence ID" value="CAH1963099.1"/>
    <property type="molecule type" value="Genomic_DNA"/>
</dbReference>
<dbReference type="Proteomes" id="UP001152888">
    <property type="component" value="Unassembled WGS sequence"/>
</dbReference>
<reference evidence="1" key="1">
    <citation type="submission" date="2022-03" db="EMBL/GenBank/DDBJ databases">
        <authorList>
            <person name="Sayadi A."/>
        </authorList>
    </citation>
    <scope>NUCLEOTIDE SEQUENCE</scope>
</reference>
<dbReference type="AlphaFoldDB" id="A0A9P0JXP3"/>
<sequence length="80" mass="9013">MDEAIKHYFFKIQYNRKSGLQEILTRINTGLIYFQHILQNNPGLCPIIFSISLAKFSVPYIQQTPAASTNTTNSIAKPGP</sequence>
<protein>
    <submittedName>
        <fullName evidence="1">Uncharacterized protein</fullName>
    </submittedName>
</protein>